<reference evidence="1" key="1">
    <citation type="journal article" date="2021" name="bioRxiv">
        <title>Unraveling nitrogen, sulfur and carbon metabolic pathways and microbial community transcriptional responses to substrate deprivation and toxicity stresses in a bioreactor mimicking anoxic brackish coastal sediment conditions.</title>
        <authorList>
            <person name="Martins P.D."/>
            <person name="Echeveste M.J."/>
            <person name="Arshad A."/>
            <person name="Kurth J."/>
            <person name="Ouboter H."/>
            <person name="Jetten M.S.M."/>
            <person name="Welte C.U."/>
        </authorList>
    </citation>
    <scope>NUCLEOTIDE SEQUENCE</scope>
    <source>
        <strain evidence="1">MAG_39</strain>
    </source>
</reference>
<protein>
    <submittedName>
        <fullName evidence="1">DUF58 domain-containing protein</fullName>
    </submittedName>
</protein>
<dbReference type="AlphaFoldDB" id="A0A953M1I2"/>
<organism evidence="1 2">
    <name type="scientific">Candidatus Nitrobium versatile</name>
    <dbReference type="NCBI Taxonomy" id="2884831"/>
    <lineage>
        <taxon>Bacteria</taxon>
        <taxon>Pseudomonadati</taxon>
        <taxon>Nitrospirota</taxon>
        <taxon>Nitrospiria</taxon>
        <taxon>Nitrospirales</taxon>
        <taxon>Nitrospiraceae</taxon>
        <taxon>Candidatus Nitrobium</taxon>
    </lineage>
</organism>
<proteinExistence type="predicted"/>
<evidence type="ECO:0000313" key="2">
    <source>
        <dbReference type="Proteomes" id="UP000705867"/>
    </source>
</evidence>
<accession>A0A953M1I2</accession>
<evidence type="ECO:0000313" key="1">
    <source>
        <dbReference type="EMBL" id="MBZ0155673.1"/>
    </source>
</evidence>
<dbReference type="EMBL" id="JAIOIV010000041">
    <property type="protein sequence ID" value="MBZ0155673.1"/>
    <property type="molecule type" value="Genomic_DNA"/>
</dbReference>
<dbReference type="Proteomes" id="UP000705867">
    <property type="component" value="Unassembled WGS sequence"/>
</dbReference>
<name>A0A953M1I2_9BACT</name>
<dbReference type="PANTHER" id="PTHR34351:SF1">
    <property type="entry name" value="SLR1927 PROTEIN"/>
    <property type="match status" value="1"/>
</dbReference>
<reference evidence="1" key="2">
    <citation type="submission" date="2021-08" db="EMBL/GenBank/DDBJ databases">
        <authorList>
            <person name="Dalcin Martins P."/>
        </authorList>
    </citation>
    <scope>NUCLEOTIDE SEQUENCE</scope>
    <source>
        <strain evidence="1">MAG_39</strain>
    </source>
</reference>
<sequence length="232" mass="25581">MGVSGFFGKRNIGALTVAVEAPEEAYAGSPIPLKVTVKNGRRFLHAFLLSVRVGDDVVFFPFVDARGKAVKYIEITVAQRGLHSLPRVHVCSVFPFGFFVRCREVPSGGDFIVLPCPKKCMLPEESGTARKMRGETGSPAAGYEGEVISFRCYVGGDPLKYIYWKASAKTGELKTKELTSLSHRQLLIDFDRISLRDREEKISCVTYLILSSSRRNIPVGLKIGGKEFRAGT</sequence>
<comment type="caution">
    <text evidence="1">The sequence shown here is derived from an EMBL/GenBank/DDBJ whole genome shotgun (WGS) entry which is preliminary data.</text>
</comment>
<gene>
    <name evidence="1" type="ORF">K8I29_05585</name>
</gene>
<dbReference type="PANTHER" id="PTHR34351">
    <property type="entry name" value="SLR1927 PROTEIN-RELATED"/>
    <property type="match status" value="1"/>
</dbReference>
<feature type="non-terminal residue" evidence="1">
    <location>
        <position position="232"/>
    </location>
</feature>